<accession>A0ABD1ZE31</accession>
<evidence type="ECO:0000313" key="3">
    <source>
        <dbReference type="Proteomes" id="UP001605036"/>
    </source>
</evidence>
<feature type="compositionally biased region" description="Low complexity" evidence="1">
    <location>
        <begin position="101"/>
        <end position="111"/>
    </location>
</feature>
<evidence type="ECO:0000313" key="2">
    <source>
        <dbReference type="EMBL" id="KAL2649600.1"/>
    </source>
</evidence>
<feature type="region of interest" description="Disordered" evidence="1">
    <location>
        <begin position="96"/>
        <end position="124"/>
    </location>
</feature>
<organism evidence="2 3">
    <name type="scientific">Riccia fluitans</name>
    <dbReference type="NCBI Taxonomy" id="41844"/>
    <lineage>
        <taxon>Eukaryota</taxon>
        <taxon>Viridiplantae</taxon>
        <taxon>Streptophyta</taxon>
        <taxon>Embryophyta</taxon>
        <taxon>Marchantiophyta</taxon>
        <taxon>Marchantiopsida</taxon>
        <taxon>Marchantiidae</taxon>
        <taxon>Marchantiales</taxon>
        <taxon>Ricciaceae</taxon>
        <taxon>Riccia</taxon>
    </lineage>
</organism>
<name>A0ABD1ZE31_9MARC</name>
<dbReference type="EMBL" id="JBHFFA010000001">
    <property type="protein sequence ID" value="KAL2649600.1"/>
    <property type="molecule type" value="Genomic_DNA"/>
</dbReference>
<sequence>MVLRPSFAGSSYQIVVASSDPVDVQENVHKLTTSGFLWSLHASGVDQAGVGGEESSTPIIKTSNFRKACICIQAKPDWVFRGFRYCGSCNFRFKDSEMLDSGPGSRSPGRSTISVGEEWHRKRS</sequence>
<gene>
    <name evidence="2" type="ORF">R1flu_017728</name>
</gene>
<comment type="caution">
    <text evidence="2">The sequence shown here is derived from an EMBL/GenBank/DDBJ whole genome shotgun (WGS) entry which is preliminary data.</text>
</comment>
<evidence type="ECO:0000256" key="1">
    <source>
        <dbReference type="SAM" id="MobiDB-lite"/>
    </source>
</evidence>
<keyword evidence="3" id="KW-1185">Reference proteome</keyword>
<dbReference type="Proteomes" id="UP001605036">
    <property type="component" value="Unassembled WGS sequence"/>
</dbReference>
<protein>
    <submittedName>
        <fullName evidence="2">Uncharacterized protein</fullName>
    </submittedName>
</protein>
<dbReference type="AlphaFoldDB" id="A0ABD1ZE31"/>
<proteinExistence type="predicted"/>
<reference evidence="2 3" key="1">
    <citation type="submission" date="2024-09" db="EMBL/GenBank/DDBJ databases">
        <title>Chromosome-scale assembly of Riccia fluitans.</title>
        <authorList>
            <person name="Paukszto L."/>
            <person name="Sawicki J."/>
            <person name="Karawczyk K."/>
            <person name="Piernik-Szablinska J."/>
            <person name="Szczecinska M."/>
            <person name="Mazdziarz M."/>
        </authorList>
    </citation>
    <scope>NUCLEOTIDE SEQUENCE [LARGE SCALE GENOMIC DNA]</scope>
    <source>
        <strain evidence="2">Rf_01</strain>
        <tissue evidence="2">Aerial parts of the thallus</tissue>
    </source>
</reference>